<organism evidence="2">
    <name type="scientific">Caldilineaceae bacterium SB0675_bin_29</name>
    <dbReference type="NCBI Taxonomy" id="2605266"/>
    <lineage>
        <taxon>Bacteria</taxon>
        <taxon>Bacillati</taxon>
        <taxon>Chloroflexota</taxon>
        <taxon>Caldilineae</taxon>
        <taxon>Caldilineales</taxon>
        <taxon>Caldilineaceae</taxon>
    </lineage>
</organism>
<feature type="compositionally biased region" description="Pro residues" evidence="1">
    <location>
        <begin position="168"/>
        <end position="179"/>
    </location>
</feature>
<accession>A0A6B1G4N2</accession>
<feature type="compositionally biased region" description="Gly residues" evidence="1">
    <location>
        <begin position="182"/>
        <end position="206"/>
    </location>
</feature>
<dbReference type="AlphaFoldDB" id="A0A6B1G4N2"/>
<feature type="non-terminal residue" evidence="2">
    <location>
        <position position="206"/>
    </location>
</feature>
<evidence type="ECO:0000313" key="2">
    <source>
        <dbReference type="EMBL" id="MYH62386.1"/>
    </source>
</evidence>
<name>A0A6B1G4N2_9CHLR</name>
<protein>
    <submittedName>
        <fullName evidence="2">Uncharacterized protein</fullName>
    </submittedName>
</protein>
<evidence type="ECO:0000256" key="1">
    <source>
        <dbReference type="SAM" id="MobiDB-lite"/>
    </source>
</evidence>
<comment type="caution">
    <text evidence="2">The sequence shown here is derived from an EMBL/GenBank/DDBJ whole genome shotgun (WGS) entry which is preliminary data.</text>
</comment>
<feature type="region of interest" description="Disordered" evidence="1">
    <location>
        <begin position="158"/>
        <end position="206"/>
    </location>
</feature>
<reference evidence="2" key="1">
    <citation type="submission" date="2019-09" db="EMBL/GenBank/DDBJ databases">
        <title>Characterisation of the sponge microbiome using genome-centric metagenomics.</title>
        <authorList>
            <person name="Engelberts J.P."/>
            <person name="Robbins S.J."/>
            <person name="De Goeij J.M."/>
            <person name="Aranda M."/>
            <person name="Bell S.C."/>
            <person name="Webster N.S."/>
        </authorList>
    </citation>
    <scope>NUCLEOTIDE SEQUENCE</scope>
    <source>
        <strain evidence="2">SB0675_bin_29</strain>
    </source>
</reference>
<gene>
    <name evidence="2" type="ORF">F4148_11725</name>
</gene>
<dbReference type="EMBL" id="VYDA01000427">
    <property type="protein sequence ID" value="MYH62386.1"/>
    <property type="molecule type" value="Genomic_DNA"/>
</dbReference>
<sequence length="206" mass="22382">MRLKKTTLVLVAVLFCHLAVAFIFRARVTYAQQFQPLIGVDLIAYTVPPGGQLEVGFAVRYFPCNDQNSDGKCDYRDKFTSVTYRFDVLHRGPGGADAPDCEGQRFDQDRTFSPSFYDPWRSLGPIPLRITNSCQPGPYTLRLAVTYFDPATNQSHTLTDTVDFDVGEPPPPTPTPNPTPGNGQGGNGQDGNGQRGNGQPGKGPGG</sequence>
<proteinExistence type="predicted"/>